<feature type="transmembrane region" description="Helical" evidence="6">
    <location>
        <begin position="311"/>
        <end position="332"/>
    </location>
</feature>
<comment type="subcellular location">
    <subcellularLocation>
        <location evidence="1">Membrane</location>
        <topology evidence="1">Multi-pass membrane protein</topology>
    </subcellularLocation>
</comment>
<comment type="caution">
    <text evidence="8">The sequence shown here is derived from an EMBL/GenBank/DDBJ whole genome shotgun (WGS) entry which is preliminary data.</text>
</comment>
<evidence type="ECO:0000256" key="6">
    <source>
        <dbReference type="SAM" id="Phobius"/>
    </source>
</evidence>
<keyword evidence="3" id="KW-0201">Cytochrome c-type biogenesis</keyword>
<dbReference type="EMBL" id="MCHY01000006">
    <property type="protein sequence ID" value="RKD25666.1"/>
    <property type="molecule type" value="Genomic_DNA"/>
</dbReference>
<evidence type="ECO:0000313" key="8">
    <source>
        <dbReference type="EMBL" id="RKD25666.1"/>
    </source>
</evidence>
<protein>
    <submittedName>
        <fullName evidence="8">C-type cytochrome biogenesis protein CcsB</fullName>
    </submittedName>
</protein>
<keyword evidence="4 6" id="KW-1133">Transmembrane helix</keyword>
<evidence type="ECO:0000256" key="2">
    <source>
        <dbReference type="ARBA" id="ARBA00022692"/>
    </source>
</evidence>
<dbReference type="Pfam" id="PF01578">
    <property type="entry name" value="Cytochrom_C_asm"/>
    <property type="match status" value="2"/>
</dbReference>
<feature type="transmembrane region" description="Helical" evidence="6">
    <location>
        <begin position="266"/>
        <end position="284"/>
    </location>
</feature>
<feature type="transmembrane region" description="Helical" evidence="6">
    <location>
        <begin position="47"/>
        <end position="72"/>
    </location>
</feature>
<feature type="transmembrane region" description="Helical" evidence="6">
    <location>
        <begin position="344"/>
        <end position="361"/>
    </location>
</feature>
<dbReference type="AlphaFoldDB" id="A0A419SMY4"/>
<keyword evidence="5 6" id="KW-0472">Membrane</keyword>
<proteinExistence type="predicted"/>
<feature type="transmembrane region" description="Helical" evidence="6">
    <location>
        <begin position="180"/>
        <end position="199"/>
    </location>
</feature>
<evidence type="ECO:0000313" key="9">
    <source>
        <dbReference type="Proteomes" id="UP000284219"/>
    </source>
</evidence>
<evidence type="ECO:0000256" key="1">
    <source>
        <dbReference type="ARBA" id="ARBA00004141"/>
    </source>
</evidence>
<feature type="domain" description="Cytochrome c assembly protein" evidence="7">
    <location>
        <begin position="302"/>
        <end position="398"/>
    </location>
</feature>
<feature type="transmembrane region" description="Helical" evidence="6">
    <location>
        <begin position="6"/>
        <end position="27"/>
    </location>
</feature>
<name>A0A419SMY4_9BACL</name>
<dbReference type="RefSeq" id="WP_425452719.1">
    <property type="nucleotide sequence ID" value="NZ_MCHY01000006.1"/>
</dbReference>
<keyword evidence="2 6" id="KW-0812">Transmembrane</keyword>
<dbReference type="Proteomes" id="UP000284219">
    <property type="component" value="Unassembled WGS sequence"/>
</dbReference>
<evidence type="ECO:0000256" key="4">
    <source>
        <dbReference type="ARBA" id="ARBA00022989"/>
    </source>
</evidence>
<feature type="domain" description="Cytochrome c assembly protein" evidence="7">
    <location>
        <begin position="79"/>
        <end position="202"/>
    </location>
</feature>
<gene>
    <name evidence="8" type="ORF">BEP19_01615</name>
</gene>
<reference evidence="8 9" key="1">
    <citation type="submission" date="2016-08" db="EMBL/GenBank/DDBJ databases">
        <title>Novel Firmicute Genomes.</title>
        <authorList>
            <person name="Poppleton D.I."/>
            <person name="Gribaldo S."/>
        </authorList>
    </citation>
    <scope>NUCLEOTIDE SEQUENCE [LARGE SCALE GENOMIC DNA]</scope>
    <source>
        <strain evidence="8 9">RAOx-1</strain>
    </source>
</reference>
<dbReference type="PANTHER" id="PTHR30071:SF1">
    <property type="entry name" value="CYTOCHROME B_B6 PROTEIN-RELATED"/>
    <property type="match status" value="1"/>
</dbReference>
<dbReference type="GO" id="GO:0017004">
    <property type="term" value="P:cytochrome complex assembly"/>
    <property type="evidence" value="ECO:0007669"/>
    <property type="project" value="UniProtKB-KW"/>
</dbReference>
<accession>A0A419SMY4</accession>
<feature type="transmembrane region" description="Helical" evidence="6">
    <location>
        <begin position="373"/>
        <end position="397"/>
    </location>
</feature>
<dbReference type="NCBIfam" id="TIGR03144">
    <property type="entry name" value="cytochr_II_ccsB"/>
    <property type="match status" value="1"/>
</dbReference>
<feature type="transmembrane region" description="Helical" evidence="6">
    <location>
        <begin position="108"/>
        <end position="126"/>
    </location>
</feature>
<evidence type="ECO:0000259" key="7">
    <source>
        <dbReference type="Pfam" id="PF01578"/>
    </source>
</evidence>
<organism evidence="8 9">
    <name type="scientific">Ammoniphilus oxalaticus</name>
    <dbReference type="NCBI Taxonomy" id="66863"/>
    <lineage>
        <taxon>Bacteria</taxon>
        <taxon>Bacillati</taxon>
        <taxon>Bacillota</taxon>
        <taxon>Bacilli</taxon>
        <taxon>Bacillales</taxon>
        <taxon>Paenibacillaceae</taxon>
        <taxon>Aneurinibacillus group</taxon>
        <taxon>Ammoniphilus</taxon>
    </lineage>
</organism>
<dbReference type="PANTHER" id="PTHR30071">
    <property type="entry name" value="HEME EXPORTER PROTEIN C"/>
    <property type="match status" value="1"/>
</dbReference>
<dbReference type="InterPro" id="IPR002541">
    <property type="entry name" value="Cyt_c_assembly"/>
</dbReference>
<dbReference type="GO" id="GO:0005886">
    <property type="term" value="C:plasma membrane"/>
    <property type="evidence" value="ECO:0007669"/>
    <property type="project" value="TreeGrafter"/>
</dbReference>
<sequence>MVMIALSSNFLLAAFISYVVSTITFFVSAAGNRRKDRSPEDTRAIRWGWIGFWIAAIGFLFQTAFIFTRWYAGGHFPTSNMFEFMAFLAYSIIVAFLVIFLVYRVSVLGIFAMPIGVIMLAYASVFPREIAPLIPALKSYWLQIHVTVAALGEGAFAVGFAAGLMYLVRTVNQKENKRDAKWLEAVLCMMLMLIGFIIATTTFSSLGYQAQFKMTVDGAPSQVVYEMPAIAGPQNGELLTEGKMQPWFEAPGWMQGVNAARKLNTIIWSMASGLVLYGLIRLVFRKRLGEIFAPMVRDLDPDTIDEISYRAIAIGFPIFTLGALVFAMIWAAEAWGRFWGWDPKEVWALITWLFYSAYLHLRLSRGWQGRKSAWMSVIGFIVVMITLVFVNLVIVGLHSYA</sequence>
<keyword evidence="9" id="KW-1185">Reference proteome</keyword>
<feature type="transmembrane region" description="Helical" evidence="6">
    <location>
        <begin position="146"/>
        <end position="168"/>
    </location>
</feature>
<dbReference type="InterPro" id="IPR045062">
    <property type="entry name" value="Cyt_c_biogenesis_CcsA/CcmC"/>
</dbReference>
<feature type="transmembrane region" description="Helical" evidence="6">
    <location>
        <begin position="84"/>
        <end position="103"/>
    </location>
</feature>
<dbReference type="GO" id="GO:0020037">
    <property type="term" value="F:heme binding"/>
    <property type="evidence" value="ECO:0007669"/>
    <property type="project" value="InterPro"/>
</dbReference>
<evidence type="ECO:0000256" key="3">
    <source>
        <dbReference type="ARBA" id="ARBA00022748"/>
    </source>
</evidence>
<evidence type="ECO:0000256" key="5">
    <source>
        <dbReference type="ARBA" id="ARBA00023136"/>
    </source>
</evidence>
<dbReference type="InterPro" id="IPR017562">
    <property type="entry name" value="Cyt_c_biogenesis_CcsA"/>
</dbReference>